<feature type="transmembrane region" description="Helical" evidence="1">
    <location>
        <begin position="122"/>
        <end position="141"/>
    </location>
</feature>
<evidence type="ECO:0000313" key="2">
    <source>
        <dbReference type="EMBL" id="SCM83817.1"/>
    </source>
</evidence>
<keyword evidence="1" id="KW-1133">Transmembrane helix</keyword>
<name>A0A212M223_9FIRM</name>
<reference evidence="2" key="1">
    <citation type="submission" date="2016-08" db="EMBL/GenBank/DDBJ databases">
        <authorList>
            <person name="Seilhamer J.J."/>
        </authorList>
    </citation>
    <scope>NUCLEOTIDE SEQUENCE</scope>
    <source>
        <strain evidence="2">86</strain>
    </source>
</reference>
<evidence type="ECO:0000256" key="1">
    <source>
        <dbReference type="SAM" id="Phobius"/>
    </source>
</evidence>
<feature type="transmembrane region" description="Helical" evidence="1">
    <location>
        <begin position="88"/>
        <end position="110"/>
    </location>
</feature>
<dbReference type="EMBL" id="FMJE01000008">
    <property type="protein sequence ID" value="SCM83817.1"/>
    <property type="molecule type" value="Genomic_DNA"/>
</dbReference>
<sequence>MSNQAILWSMLIVPWLTLFFIPKENIKYYMPVALFSALTSILVVETGENLGWFIYAEVALPLRTHSYVIFGLNIVTTIWLFHFAYGRFWFYLVIDILLNFGFIYLFHVYFLGSRGLFQEVGITPFVNAVITTLDGVLIYGYQMWQDGILVRSEKNICRTKLQPAAAKSLRDDNPND</sequence>
<keyword evidence="1" id="KW-0812">Transmembrane</keyword>
<keyword evidence="1" id="KW-0472">Membrane</keyword>
<organism evidence="2">
    <name type="scientific">uncultured Sporomusa sp</name>
    <dbReference type="NCBI Taxonomy" id="307249"/>
    <lineage>
        <taxon>Bacteria</taxon>
        <taxon>Bacillati</taxon>
        <taxon>Bacillota</taxon>
        <taxon>Negativicutes</taxon>
        <taxon>Selenomonadales</taxon>
        <taxon>Sporomusaceae</taxon>
        <taxon>Sporomusa</taxon>
        <taxon>environmental samples</taxon>
    </lineage>
</organism>
<protein>
    <submittedName>
        <fullName evidence="2">Uncharacterized protein</fullName>
    </submittedName>
</protein>
<feature type="transmembrane region" description="Helical" evidence="1">
    <location>
        <begin position="64"/>
        <end position="81"/>
    </location>
</feature>
<feature type="transmembrane region" description="Helical" evidence="1">
    <location>
        <begin position="6"/>
        <end position="21"/>
    </location>
</feature>
<dbReference type="AlphaFoldDB" id="A0A212M223"/>
<proteinExistence type="predicted"/>
<accession>A0A212M223</accession>
<dbReference type="RefSeq" id="WP_288186146.1">
    <property type="nucleotide sequence ID" value="NZ_LT608335.1"/>
</dbReference>
<gene>
    <name evidence="2" type="ORF">KL86SPO_80002</name>
</gene>